<evidence type="ECO:0008006" key="4">
    <source>
        <dbReference type="Google" id="ProtNLM"/>
    </source>
</evidence>
<evidence type="ECO:0000313" key="3">
    <source>
        <dbReference type="Proteomes" id="UP000249299"/>
    </source>
</evidence>
<evidence type="ECO:0000313" key="2">
    <source>
        <dbReference type="EMBL" id="RAI29781.1"/>
    </source>
</evidence>
<sequence length="315" mass="34960">MRDQVSVAPDGHRRHLRPPNRHPPGKYPVTVLDTQISCFDTTWNPSTGCTKVSAGCDNCYAEAIAKRFFGGFDLRLYPERLAETRKFRPLKGADGAPYPRRVFVNSMSDLWHPGVPDEFLTAVFDAIAGHPTTIFVCLTKRASRLRAFGERRWQGGVPENLWLGVTAETATTANRIDQLRRLKDAVGPFTAYVNVEPLLEPVPGHDFSGIDWVGVGGEAGARARPCAEDWVRDVVDRAHGAGAAVWFKSWGRWENNPAWPQAQGKTKKARKQDLVDRGLELLPEEHGGATLDGRLVQELPSAFARMRERLVAGRG</sequence>
<feature type="region of interest" description="Disordered" evidence="1">
    <location>
        <begin position="1"/>
        <end position="27"/>
    </location>
</feature>
<gene>
    <name evidence="2" type="ORF">CH339_01830</name>
</gene>
<protein>
    <recommendedName>
        <fullName evidence="4">Phage Gp37/Gp68 family protein</fullName>
    </recommendedName>
</protein>
<evidence type="ECO:0000256" key="1">
    <source>
        <dbReference type="SAM" id="MobiDB-lite"/>
    </source>
</evidence>
<feature type="compositionally biased region" description="Basic residues" evidence="1">
    <location>
        <begin position="12"/>
        <end position="24"/>
    </location>
</feature>
<accession>A0A327JUL4</accession>
<organism evidence="2 3">
    <name type="scientific">Rhodobium orientis</name>
    <dbReference type="NCBI Taxonomy" id="34017"/>
    <lineage>
        <taxon>Bacteria</taxon>
        <taxon>Pseudomonadati</taxon>
        <taxon>Pseudomonadota</taxon>
        <taxon>Alphaproteobacteria</taxon>
        <taxon>Hyphomicrobiales</taxon>
        <taxon>Rhodobiaceae</taxon>
        <taxon>Rhodobium</taxon>
    </lineage>
</organism>
<keyword evidence="3" id="KW-1185">Reference proteome</keyword>
<name>A0A327JUL4_9HYPH</name>
<dbReference type="Pfam" id="PF07505">
    <property type="entry name" value="DUF5131"/>
    <property type="match status" value="1"/>
</dbReference>
<proteinExistence type="predicted"/>
<dbReference type="AlphaFoldDB" id="A0A327JUL4"/>
<dbReference type="InterPro" id="IPR011101">
    <property type="entry name" value="DUF5131"/>
</dbReference>
<dbReference type="EMBL" id="NPEV01000002">
    <property type="protein sequence ID" value="RAI29781.1"/>
    <property type="molecule type" value="Genomic_DNA"/>
</dbReference>
<comment type="caution">
    <text evidence="2">The sequence shown here is derived from an EMBL/GenBank/DDBJ whole genome shotgun (WGS) entry which is preliminary data.</text>
</comment>
<dbReference type="Proteomes" id="UP000249299">
    <property type="component" value="Unassembled WGS sequence"/>
</dbReference>
<dbReference type="OrthoDB" id="9787478at2"/>
<reference evidence="2 3" key="1">
    <citation type="submission" date="2017-07" db="EMBL/GenBank/DDBJ databases">
        <title>Draft Genome Sequences of Select Purple Nonsulfur Bacteria.</title>
        <authorList>
            <person name="Lasarre B."/>
            <person name="Mckinlay J.B."/>
        </authorList>
    </citation>
    <scope>NUCLEOTIDE SEQUENCE [LARGE SCALE GENOMIC DNA]</scope>
    <source>
        <strain evidence="2 3">DSM 11290</strain>
    </source>
</reference>